<proteinExistence type="predicted"/>
<accession>A0A915ICF8</accession>
<name>A0A915ICF8_ROMCU</name>
<protein>
    <submittedName>
        <fullName evidence="2">Uncharacterized protein</fullName>
    </submittedName>
</protein>
<evidence type="ECO:0000313" key="1">
    <source>
        <dbReference type="Proteomes" id="UP000887565"/>
    </source>
</evidence>
<reference evidence="2" key="1">
    <citation type="submission" date="2022-11" db="UniProtKB">
        <authorList>
            <consortium name="WormBaseParasite"/>
        </authorList>
    </citation>
    <scope>IDENTIFICATION</scope>
</reference>
<organism evidence="1 2">
    <name type="scientific">Romanomermis culicivorax</name>
    <name type="common">Nematode worm</name>
    <dbReference type="NCBI Taxonomy" id="13658"/>
    <lineage>
        <taxon>Eukaryota</taxon>
        <taxon>Metazoa</taxon>
        <taxon>Ecdysozoa</taxon>
        <taxon>Nematoda</taxon>
        <taxon>Enoplea</taxon>
        <taxon>Dorylaimia</taxon>
        <taxon>Mermithida</taxon>
        <taxon>Mermithoidea</taxon>
        <taxon>Mermithidae</taxon>
        <taxon>Romanomermis</taxon>
    </lineage>
</organism>
<dbReference type="Proteomes" id="UP000887565">
    <property type="component" value="Unplaced"/>
</dbReference>
<keyword evidence="1" id="KW-1185">Reference proteome</keyword>
<sequence>MYIFTCAITLGSHLTHPRHSLKQEDQWSAAATFAHGLACAHGLARLCPWPSSTDAVDLLLDASLNGTFGNGKTTPVLVH</sequence>
<evidence type="ECO:0000313" key="2">
    <source>
        <dbReference type="WBParaSite" id="nRc.2.0.1.t10916-RA"/>
    </source>
</evidence>
<dbReference type="WBParaSite" id="nRc.2.0.1.t10916-RA">
    <property type="protein sequence ID" value="nRc.2.0.1.t10916-RA"/>
    <property type="gene ID" value="nRc.2.0.1.g10916"/>
</dbReference>
<dbReference type="AlphaFoldDB" id="A0A915ICF8"/>